<keyword evidence="5 8" id="KW-0812">Transmembrane</keyword>
<dbReference type="Pfam" id="PF01554">
    <property type="entry name" value="MatE"/>
    <property type="match status" value="2"/>
</dbReference>
<dbReference type="GO" id="GO:0015297">
    <property type="term" value="F:antiporter activity"/>
    <property type="evidence" value="ECO:0007669"/>
    <property type="project" value="InterPro"/>
</dbReference>
<accession>A0A0K9GZQ6</accession>
<reference evidence="10" key="1">
    <citation type="submission" date="2015-07" db="EMBL/GenBank/DDBJ databases">
        <title>Genome sequencing project for genomic taxonomy and phylogenomics of Bacillus-like bacteria.</title>
        <authorList>
            <person name="Liu B."/>
            <person name="Wang J."/>
            <person name="Zhu Y."/>
            <person name="Liu G."/>
            <person name="Chen Q."/>
            <person name="Chen Z."/>
            <person name="Lan J."/>
            <person name="Che J."/>
            <person name="Ge C."/>
            <person name="Shi H."/>
            <person name="Pan Z."/>
            <person name="Liu X."/>
        </authorList>
    </citation>
    <scope>NUCLEOTIDE SEQUENCE [LARGE SCALE GENOMIC DNA]</scope>
    <source>
        <strain evidence="10">FJAT-27997</strain>
    </source>
</reference>
<feature type="transmembrane region" description="Helical" evidence="8">
    <location>
        <begin position="418"/>
        <end position="436"/>
    </location>
</feature>
<evidence type="ECO:0000256" key="3">
    <source>
        <dbReference type="ARBA" id="ARBA00022448"/>
    </source>
</evidence>
<evidence type="ECO:0000256" key="7">
    <source>
        <dbReference type="ARBA" id="ARBA00023136"/>
    </source>
</evidence>
<keyword evidence="6 8" id="KW-1133">Transmembrane helix</keyword>
<comment type="caution">
    <text evidence="9">The sequence shown here is derived from an EMBL/GenBank/DDBJ whole genome shotgun (WGS) entry which is preliminary data.</text>
</comment>
<feature type="transmembrane region" description="Helical" evidence="8">
    <location>
        <begin position="388"/>
        <end position="412"/>
    </location>
</feature>
<feature type="transmembrane region" description="Helical" evidence="8">
    <location>
        <begin position="56"/>
        <end position="81"/>
    </location>
</feature>
<dbReference type="Proteomes" id="UP000037146">
    <property type="component" value="Unassembled WGS sequence"/>
</dbReference>
<organism evidence="9 10">
    <name type="scientific">Peribacillus loiseleuriae</name>
    <dbReference type="NCBI Taxonomy" id="1679170"/>
    <lineage>
        <taxon>Bacteria</taxon>
        <taxon>Bacillati</taxon>
        <taxon>Bacillota</taxon>
        <taxon>Bacilli</taxon>
        <taxon>Bacillales</taxon>
        <taxon>Bacillaceae</taxon>
        <taxon>Peribacillus</taxon>
    </lineage>
</organism>
<dbReference type="GO" id="GO:0042910">
    <property type="term" value="F:xenobiotic transmembrane transporter activity"/>
    <property type="evidence" value="ECO:0007669"/>
    <property type="project" value="InterPro"/>
</dbReference>
<comment type="similarity">
    <text evidence="2">Belongs to the multi antimicrobial extrusion (MATE) (TC 2.A.66.1) family.</text>
</comment>
<keyword evidence="10" id="KW-1185">Reference proteome</keyword>
<keyword evidence="7 8" id="KW-0472">Membrane</keyword>
<comment type="subcellular location">
    <subcellularLocation>
        <location evidence="1">Cell membrane</location>
        <topology evidence="1">Multi-pass membrane protein</topology>
    </subcellularLocation>
</comment>
<feature type="transmembrane region" description="Helical" evidence="8">
    <location>
        <begin position="261"/>
        <end position="279"/>
    </location>
</feature>
<proteinExistence type="inferred from homology"/>
<evidence type="ECO:0000313" key="9">
    <source>
        <dbReference type="EMBL" id="KMY52081.1"/>
    </source>
</evidence>
<dbReference type="NCBIfam" id="TIGR00797">
    <property type="entry name" value="matE"/>
    <property type="match status" value="1"/>
</dbReference>
<evidence type="ECO:0000256" key="8">
    <source>
        <dbReference type="SAM" id="Phobius"/>
    </source>
</evidence>
<evidence type="ECO:0000256" key="2">
    <source>
        <dbReference type="ARBA" id="ARBA00010199"/>
    </source>
</evidence>
<dbReference type="InterPro" id="IPR048279">
    <property type="entry name" value="MdtK-like"/>
</dbReference>
<dbReference type="PATRIC" id="fig|1679170.3.peg.5221"/>
<keyword evidence="4" id="KW-1003">Cell membrane</keyword>
<dbReference type="PANTHER" id="PTHR42925:SF1">
    <property type="entry name" value="VIRULENCE FACTOR MVIN"/>
    <property type="match status" value="1"/>
</dbReference>
<feature type="transmembrane region" description="Helical" evidence="8">
    <location>
        <begin position="285"/>
        <end position="305"/>
    </location>
</feature>
<dbReference type="EMBL" id="LFZW01000001">
    <property type="protein sequence ID" value="KMY52081.1"/>
    <property type="molecule type" value="Genomic_DNA"/>
</dbReference>
<dbReference type="PANTHER" id="PTHR42925">
    <property type="entry name" value="MULTIDRUG AND TOXIN EFFLUX PROTEIN MATE FAMILY"/>
    <property type="match status" value="1"/>
</dbReference>
<feature type="transmembrane region" description="Helical" evidence="8">
    <location>
        <begin position="20"/>
        <end position="44"/>
    </location>
</feature>
<feature type="transmembrane region" description="Helical" evidence="8">
    <location>
        <begin position="133"/>
        <end position="154"/>
    </location>
</feature>
<protein>
    <submittedName>
        <fullName evidence="9">Multidrug transporter MatE</fullName>
    </submittedName>
</protein>
<sequence length="462" mass="51455">MLVSNSTKMQKDFNIFSLTWPIFLEIFLFMLMGIVDTFMLSAISDNAVSGVGAANQYLHIAILILEVIGNGAAIVIAQYIGSRKILEAAKISAIAVVLNLIVGVMISVVFVFYSERMMQGLNLSGDILFYAQSYLKIVGGAIFLQAIINSLAAIIRVHGFTKEAMFVSLGMNVIHILGNYALIFGKFGLPELGVQGAAISSVISRFLALLVFFWLLYRVMEVRVKLEYYFSLSREYISKILKIGLPSALEQVMYQTCQIVFLYYATYLGASSLAARQYATNISMFIYLFAMAIGMGTAIIVGRYVGGNRKDDAYFRVWKSVKWAVAVTLGMVMFVILLRKPLMGLFSDDPEIIRMGASVLLLSILLETGRTINIVLINSLRASGDARYPVLIGAFSMVGMSLPLGYFFVFHLNLGLPGIWLAIAADEWTRAFIMIFRWKSRKWEKHALVKHDDLKVEPVVSQ</sequence>
<evidence type="ECO:0000256" key="1">
    <source>
        <dbReference type="ARBA" id="ARBA00004651"/>
    </source>
</evidence>
<evidence type="ECO:0000313" key="10">
    <source>
        <dbReference type="Proteomes" id="UP000037146"/>
    </source>
</evidence>
<evidence type="ECO:0000256" key="5">
    <source>
        <dbReference type="ARBA" id="ARBA00022692"/>
    </source>
</evidence>
<dbReference type="AlphaFoldDB" id="A0A0K9GZQ6"/>
<feature type="transmembrane region" description="Helical" evidence="8">
    <location>
        <begin position="93"/>
        <end position="113"/>
    </location>
</feature>
<keyword evidence="3" id="KW-0813">Transport</keyword>
<feature type="transmembrane region" description="Helical" evidence="8">
    <location>
        <begin position="166"/>
        <end position="185"/>
    </location>
</feature>
<dbReference type="InterPro" id="IPR047135">
    <property type="entry name" value="YsiQ"/>
</dbReference>
<dbReference type="InterPro" id="IPR002528">
    <property type="entry name" value="MATE_fam"/>
</dbReference>
<name>A0A0K9GZQ6_9BACI</name>
<dbReference type="PIRSF" id="PIRSF006603">
    <property type="entry name" value="DinF"/>
    <property type="match status" value="1"/>
</dbReference>
<feature type="transmembrane region" description="Helical" evidence="8">
    <location>
        <begin position="197"/>
        <end position="217"/>
    </location>
</feature>
<feature type="transmembrane region" description="Helical" evidence="8">
    <location>
        <begin position="317"/>
        <end position="337"/>
    </location>
</feature>
<gene>
    <name evidence="9" type="ORF">AC625_23305</name>
</gene>
<feature type="transmembrane region" description="Helical" evidence="8">
    <location>
        <begin position="357"/>
        <end position="376"/>
    </location>
</feature>
<dbReference type="GO" id="GO:0005886">
    <property type="term" value="C:plasma membrane"/>
    <property type="evidence" value="ECO:0007669"/>
    <property type="project" value="UniProtKB-SubCell"/>
</dbReference>
<evidence type="ECO:0000256" key="4">
    <source>
        <dbReference type="ARBA" id="ARBA00022475"/>
    </source>
</evidence>
<dbReference type="STRING" id="1679170.AC625_23305"/>
<evidence type="ECO:0000256" key="6">
    <source>
        <dbReference type="ARBA" id="ARBA00022989"/>
    </source>
</evidence>
<dbReference type="CDD" id="cd13134">
    <property type="entry name" value="MATE_like_8"/>
    <property type="match status" value="1"/>
</dbReference>